<dbReference type="FunFam" id="3.40.50.2000:FF:000019">
    <property type="entry name" value="Glycosyltransferase"/>
    <property type="match status" value="1"/>
</dbReference>
<dbReference type="InterPro" id="IPR035595">
    <property type="entry name" value="UDP_glycos_trans_CS"/>
</dbReference>
<keyword evidence="9" id="KW-1185">Reference proteome</keyword>
<evidence type="ECO:0000256" key="5">
    <source>
        <dbReference type="ARBA" id="ARBA00047606"/>
    </source>
</evidence>
<dbReference type="GO" id="GO:0080044">
    <property type="term" value="F:quercetin 7-O-glucosyltransferase activity"/>
    <property type="evidence" value="ECO:0007669"/>
    <property type="project" value="TreeGrafter"/>
</dbReference>
<evidence type="ECO:0000256" key="2">
    <source>
        <dbReference type="ARBA" id="ARBA00009995"/>
    </source>
</evidence>
<accession>A0AAV8S7L6</accession>
<dbReference type="GO" id="GO:0080043">
    <property type="term" value="F:quercetin 3-O-glucosyltransferase activity"/>
    <property type="evidence" value="ECO:0007669"/>
    <property type="project" value="TreeGrafter"/>
</dbReference>
<reference evidence="8 9" key="1">
    <citation type="submission" date="2021-09" db="EMBL/GenBank/DDBJ databases">
        <title>Genomic insights and catalytic innovation underlie evolution of tropane alkaloids biosynthesis.</title>
        <authorList>
            <person name="Wang Y.-J."/>
            <person name="Tian T."/>
            <person name="Huang J.-P."/>
            <person name="Huang S.-X."/>
        </authorList>
    </citation>
    <scope>NUCLEOTIDE SEQUENCE [LARGE SCALE GENOMIC DNA]</scope>
    <source>
        <strain evidence="8">KIB-2018</strain>
        <tissue evidence="8">Leaf</tissue>
    </source>
</reference>
<dbReference type="Pfam" id="PF00201">
    <property type="entry name" value="UDPGT"/>
    <property type="match status" value="1"/>
</dbReference>
<dbReference type="PROSITE" id="PS00375">
    <property type="entry name" value="UDPGT"/>
    <property type="match status" value="1"/>
</dbReference>
<evidence type="ECO:0000256" key="6">
    <source>
        <dbReference type="RuleBase" id="RU003718"/>
    </source>
</evidence>
<dbReference type="EMBL" id="JAIWQS010000012">
    <property type="protein sequence ID" value="KAJ8748177.1"/>
    <property type="molecule type" value="Genomic_DNA"/>
</dbReference>
<dbReference type="SUPFAM" id="SSF53756">
    <property type="entry name" value="UDP-Glycosyltransferase/glycogen phosphorylase"/>
    <property type="match status" value="1"/>
</dbReference>
<evidence type="ECO:0000256" key="1">
    <source>
        <dbReference type="ARBA" id="ARBA00004935"/>
    </source>
</evidence>
<dbReference type="GO" id="GO:0032787">
    <property type="term" value="P:monocarboxylic acid metabolic process"/>
    <property type="evidence" value="ECO:0007669"/>
    <property type="project" value="UniProtKB-ARBA"/>
</dbReference>
<evidence type="ECO:0000256" key="7">
    <source>
        <dbReference type="RuleBase" id="RU362057"/>
    </source>
</evidence>
<evidence type="ECO:0000313" key="8">
    <source>
        <dbReference type="EMBL" id="KAJ8748177.1"/>
    </source>
</evidence>
<keyword evidence="3 6" id="KW-0328">Glycosyltransferase</keyword>
<dbReference type="Proteomes" id="UP001159364">
    <property type="component" value="Linkage Group LG12"/>
</dbReference>
<dbReference type="PANTHER" id="PTHR11926">
    <property type="entry name" value="GLUCOSYL/GLUCURONOSYL TRANSFERASES"/>
    <property type="match status" value="1"/>
</dbReference>
<dbReference type="PANTHER" id="PTHR11926:SF1484">
    <property type="entry name" value="GLYCOSYLTRANSFERASE"/>
    <property type="match status" value="1"/>
</dbReference>
<keyword evidence="4 6" id="KW-0808">Transferase</keyword>
<evidence type="ECO:0000256" key="3">
    <source>
        <dbReference type="ARBA" id="ARBA00022676"/>
    </source>
</evidence>
<comment type="similarity">
    <text evidence="2 6">Belongs to the UDP-glycosyltransferase family.</text>
</comment>
<dbReference type="AlphaFoldDB" id="A0AAV8S7L6"/>
<name>A0AAV8S7L6_9ROSI</name>
<dbReference type="Gene3D" id="3.40.50.2000">
    <property type="entry name" value="Glycogen Phosphorylase B"/>
    <property type="match status" value="2"/>
</dbReference>
<dbReference type="GO" id="GO:0047213">
    <property type="term" value="F:anthocyanidin 3-O-glucosyltransferase activity"/>
    <property type="evidence" value="ECO:0007669"/>
    <property type="project" value="UniProtKB-EC"/>
</dbReference>
<comment type="caution">
    <text evidence="8">The sequence shown here is derived from an EMBL/GenBank/DDBJ whole genome shotgun (WGS) entry which is preliminary data.</text>
</comment>
<dbReference type="CDD" id="cd03784">
    <property type="entry name" value="GT1_Gtf-like"/>
    <property type="match status" value="1"/>
</dbReference>
<proteinExistence type="inferred from homology"/>
<evidence type="ECO:0000313" key="9">
    <source>
        <dbReference type="Proteomes" id="UP001159364"/>
    </source>
</evidence>
<organism evidence="8 9">
    <name type="scientific">Erythroxylum novogranatense</name>
    <dbReference type="NCBI Taxonomy" id="1862640"/>
    <lineage>
        <taxon>Eukaryota</taxon>
        <taxon>Viridiplantae</taxon>
        <taxon>Streptophyta</taxon>
        <taxon>Embryophyta</taxon>
        <taxon>Tracheophyta</taxon>
        <taxon>Spermatophyta</taxon>
        <taxon>Magnoliopsida</taxon>
        <taxon>eudicotyledons</taxon>
        <taxon>Gunneridae</taxon>
        <taxon>Pentapetalae</taxon>
        <taxon>rosids</taxon>
        <taxon>fabids</taxon>
        <taxon>Malpighiales</taxon>
        <taxon>Erythroxylaceae</taxon>
        <taxon>Erythroxylum</taxon>
    </lineage>
</organism>
<dbReference type="FunFam" id="3.40.50.2000:FF:000057">
    <property type="entry name" value="Glycosyltransferase"/>
    <property type="match status" value="1"/>
</dbReference>
<dbReference type="EC" id="2.4.1.-" evidence="7"/>
<comment type="pathway">
    <text evidence="1">Pigment biosynthesis; anthocyanin biosynthesis.</text>
</comment>
<evidence type="ECO:0000256" key="4">
    <source>
        <dbReference type="ARBA" id="ARBA00022679"/>
    </source>
</evidence>
<comment type="catalytic activity">
    <reaction evidence="5">
        <text>an anthocyanidin + UDP-alpha-D-glucose + H(+) = an anthocyanidin 3-O-beta-D-glucoside + UDP</text>
        <dbReference type="Rhea" id="RHEA:20093"/>
        <dbReference type="ChEBI" id="CHEBI:15378"/>
        <dbReference type="ChEBI" id="CHEBI:16307"/>
        <dbReference type="ChEBI" id="CHEBI:58223"/>
        <dbReference type="ChEBI" id="CHEBI:58885"/>
        <dbReference type="ChEBI" id="CHEBI:143576"/>
        <dbReference type="EC" id="2.4.1.115"/>
    </reaction>
</comment>
<sequence>MEKGKGTNGVTHCLIVPYPMQGHINPMLQFCKRLEHKSVNVKLVTTRFLAKSIMHRASSSTSIFLETISDGYDERGSDQAESAETYLETFCKVGSQTLTDLVQKLNDSGNPVDCIVYDSFLPWCLDVAKRCGLMGAVFFTQSCAVDSIYYHLYQGLIELPLKGTKILDMPSFLYRFGSYPAALNMLLRQFSNIEKADWVLCNTVYEFEQQEVEWLSKLWPIIAIGPTIPSMYLDKRLEDDVDYGLSIFKPNNDDCTKWLNEKPKGSVVYVAFGSLAALEAQQMEELWWGMKRSNYFFLWVIRKTEEAKLPSEIIADTKDKGLVVPWCQQLEVLAHEAVGCFVSHCGWNSTVEALSLGVPVVAVPQWTDQSTNAKYITDVWKMGIKALPDEKGIVRQETVQHCLSQIMEGERSEEIKINAKKWSKLAKEAMCEGGGSDRNINKFVDSLVHWKRCF</sequence>
<dbReference type="InterPro" id="IPR002213">
    <property type="entry name" value="UDP_glucos_trans"/>
</dbReference>
<protein>
    <recommendedName>
        <fullName evidence="7">Glycosyltransferase</fullName>
        <ecNumber evidence="7">2.4.1.-</ecNumber>
    </recommendedName>
</protein>
<gene>
    <name evidence="8" type="ORF">K2173_000585</name>
</gene>